<dbReference type="Proteomes" id="UP000035489">
    <property type="component" value="Unassembled WGS sequence"/>
</dbReference>
<feature type="domain" description="4Fe-4S ferredoxin-type" evidence="8">
    <location>
        <begin position="1"/>
        <end position="30"/>
    </location>
</feature>
<dbReference type="OrthoDB" id="9800445at2"/>
<evidence type="ECO:0000256" key="4">
    <source>
        <dbReference type="ARBA" id="ARBA00022723"/>
    </source>
</evidence>
<gene>
    <name evidence="9" type="ORF">AA309_11390</name>
</gene>
<keyword evidence="4" id="KW-0479">Metal-binding</keyword>
<comment type="cofactor">
    <cofactor evidence="1">
        <name>[4Fe-4S] cluster</name>
        <dbReference type="ChEBI" id="CHEBI:49883"/>
    </cofactor>
</comment>
<dbReference type="Gene3D" id="3.30.70.20">
    <property type="match status" value="1"/>
</dbReference>
<dbReference type="EMBL" id="LCYG01000024">
    <property type="protein sequence ID" value="KLK93005.1"/>
    <property type="molecule type" value="Genomic_DNA"/>
</dbReference>
<sequence>MAFKIIASQCTQCGACLFECASGAIKFKGETYVIDPDKCTECEGVFDTQQCASVCPVPKTCVPATSNSATDTVGAAS</sequence>
<comment type="caution">
    <text evidence="9">The sequence shown here is derived from an EMBL/GenBank/DDBJ whole genome shotgun (WGS) entry which is preliminary data.</text>
</comment>
<keyword evidence="7" id="KW-0411">Iron-sulfur</keyword>
<dbReference type="RefSeq" id="WP_047189146.1">
    <property type="nucleotide sequence ID" value="NZ_LCYG01000024.1"/>
</dbReference>
<proteinExistence type="predicted"/>
<accession>A0A0H1RCS0</accession>
<dbReference type="InterPro" id="IPR017896">
    <property type="entry name" value="4Fe4S_Fe-S-bd"/>
</dbReference>
<name>A0A0H1RCS0_9HYPH</name>
<evidence type="ECO:0000313" key="9">
    <source>
        <dbReference type="EMBL" id="KLK93005.1"/>
    </source>
</evidence>
<keyword evidence="5" id="KW-0249">Electron transport</keyword>
<dbReference type="AlphaFoldDB" id="A0A0H1RCS0"/>
<evidence type="ECO:0000256" key="6">
    <source>
        <dbReference type="ARBA" id="ARBA00023004"/>
    </source>
</evidence>
<evidence type="ECO:0000256" key="2">
    <source>
        <dbReference type="ARBA" id="ARBA00022448"/>
    </source>
</evidence>
<dbReference type="PATRIC" id="fig|1225564.3.peg.2954"/>
<keyword evidence="10" id="KW-1185">Reference proteome</keyword>
<evidence type="ECO:0000256" key="7">
    <source>
        <dbReference type="ARBA" id="ARBA00023014"/>
    </source>
</evidence>
<keyword evidence="3" id="KW-0004">4Fe-4S</keyword>
<keyword evidence="6" id="KW-0408">Iron</keyword>
<dbReference type="FunFam" id="3.30.70.20:FF:000045">
    <property type="entry name" value="Ferredoxin, 4Fe-4S"/>
    <property type="match status" value="1"/>
</dbReference>
<organism evidence="9 10">
    <name type="scientific">Microvirga vignae</name>
    <dbReference type="NCBI Taxonomy" id="1225564"/>
    <lineage>
        <taxon>Bacteria</taxon>
        <taxon>Pseudomonadati</taxon>
        <taxon>Pseudomonadota</taxon>
        <taxon>Alphaproteobacteria</taxon>
        <taxon>Hyphomicrobiales</taxon>
        <taxon>Methylobacteriaceae</taxon>
        <taxon>Microvirga</taxon>
    </lineage>
</organism>
<keyword evidence="2" id="KW-0813">Transport</keyword>
<evidence type="ECO:0000259" key="8">
    <source>
        <dbReference type="PROSITE" id="PS51379"/>
    </source>
</evidence>
<dbReference type="STRING" id="1225564.AA309_11390"/>
<dbReference type="GO" id="GO:0046872">
    <property type="term" value="F:metal ion binding"/>
    <property type="evidence" value="ECO:0007669"/>
    <property type="project" value="UniProtKB-KW"/>
</dbReference>
<dbReference type="SUPFAM" id="SSF54862">
    <property type="entry name" value="4Fe-4S ferredoxins"/>
    <property type="match status" value="1"/>
</dbReference>
<evidence type="ECO:0000256" key="5">
    <source>
        <dbReference type="ARBA" id="ARBA00022982"/>
    </source>
</evidence>
<dbReference type="PROSITE" id="PS51379">
    <property type="entry name" value="4FE4S_FER_2"/>
    <property type="match status" value="1"/>
</dbReference>
<protein>
    <submittedName>
        <fullName evidence="9">Ferredoxin</fullName>
    </submittedName>
</protein>
<evidence type="ECO:0000313" key="10">
    <source>
        <dbReference type="Proteomes" id="UP000035489"/>
    </source>
</evidence>
<evidence type="ECO:0000256" key="1">
    <source>
        <dbReference type="ARBA" id="ARBA00001966"/>
    </source>
</evidence>
<dbReference type="GO" id="GO:0051539">
    <property type="term" value="F:4 iron, 4 sulfur cluster binding"/>
    <property type="evidence" value="ECO:0007669"/>
    <property type="project" value="UniProtKB-KW"/>
</dbReference>
<reference evidence="9 10" key="1">
    <citation type="submission" date="2015-05" db="EMBL/GenBank/DDBJ databases">
        <title>Draft genome sequence of Microvirga vignae strain BR3299, a novel nitrogen fixing bacteria isolated from Brazil semi-aired region.</title>
        <authorList>
            <person name="Zilli J.E."/>
            <person name="Passos S.R."/>
            <person name="Leite J."/>
            <person name="Baldani J.I."/>
            <person name="Xavier G.R."/>
            <person name="Rumjaneck N.G."/>
            <person name="Simoes-Araujo J.L."/>
        </authorList>
    </citation>
    <scope>NUCLEOTIDE SEQUENCE [LARGE SCALE GENOMIC DNA]</scope>
    <source>
        <strain evidence="9 10">BR3299</strain>
    </source>
</reference>
<evidence type="ECO:0000256" key="3">
    <source>
        <dbReference type="ARBA" id="ARBA00022485"/>
    </source>
</evidence>
<dbReference type="Pfam" id="PF12838">
    <property type="entry name" value="Fer4_7"/>
    <property type="match status" value="1"/>
</dbReference>